<protein>
    <submittedName>
        <fullName evidence="1">Uncharacterized protein</fullName>
    </submittedName>
</protein>
<gene>
    <name evidence="1" type="ORF">EOD41_18110</name>
</gene>
<dbReference type="OrthoDB" id="1036397at2"/>
<sequence length="71" mass="7815">MEVLVFATNVTHQGQVSRVNALLTGLPDVTDWNFDLDDCDNILRVVASGLSPRHIEMLLLSAGIKCYELAD</sequence>
<evidence type="ECO:0000313" key="2">
    <source>
        <dbReference type="Proteomes" id="UP000282759"/>
    </source>
</evidence>
<dbReference type="EMBL" id="SACK01000009">
    <property type="protein sequence ID" value="RVT98285.1"/>
    <property type="molecule type" value="Genomic_DNA"/>
</dbReference>
<evidence type="ECO:0000313" key="1">
    <source>
        <dbReference type="EMBL" id="RVT98285.1"/>
    </source>
</evidence>
<organism evidence="1 2">
    <name type="scientific">Mucilaginibacter limnophilus</name>
    <dbReference type="NCBI Taxonomy" id="1932778"/>
    <lineage>
        <taxon>Bacteria</taxon>
        <taxon>Pseudomonadati</taxon>
        <taxon>Bacteroidota</taxon>
        <taxon>Sphingobacteriia</taxon>
        <taxon>Sphingobacteriales</taxon>
        <taxon>Sphingobacteriaceae</taxon>
        <taxon>Mucilaginibacter</taxon>
    </lineage>
</organism>
<name>A0A437MKZ5_9SPHI</name>
<accession>A0A437MKZ5</accession>
<proteinExistence type="predicted"/>
<reference evidence="1 2" key="1">
    <citation type="submission" date="2019-01" db="EMBL/GenBank/DDBJ databases">
        <authorList>
            <person name="Chen W.-M."/>
        </authorList>
    </citation>
    <scope>NUCLEOTIDE SEQUENCE [LARGE SCALE GENOMIC DNA]</scope>
    <source>
        <strain evidence="1 2">YBJ-36</strain>
    </source>
</reference>
<dbReference type="Proteomes" id="UP000282759">
    <property type="component" value="Unassembled WGS sequence"/>
</dbReference>
<dbReference type="AlphaFoldDB" id="A0A437MKZ5"/>
<comment type="caution">
    <text evidence="1">The sequence shown here is derived from an EMBL/GenBank/DDBJ whole genome shotgun (WGS) entry which is preliminary data.</text>
</comment>
<dbReference type="RefSeq" id="WP_127707574.1">
    <property type="nucleotide sequence ID" value="NZ_SACK01000009.1"/>
</dbReference>
<keyword evidence="2" id="KW-1185">Reference proteome</keyword>